<dbReference type="Pfam" id="PF00497">
    <property type="entry name" value="SBP_bac_3"/>
    <property type="match status" value="1"/>
</dbReference>
<accession>A0A1H9THI7</accession>
<keyword evidence="1" id="KW-0732">Signal</keyword>
<evidence type="ECO:0000259" key="2">
    <source>
        <dbReference type="SMART" id="SM00062"/>
    </source>
</evidence>
<evidence type="ECO:0000256" key="1">
    <source>
        <dbReference type="ARBA" id="ARBA00022729"/>
    </source>
</evidence>
<protein>
    <submittedName>
        <fullName evidence="3">Polar amino acid transport system substrate-binding protein</fullName>
    </submittedName>
</protein>
<evidence type="ECO:0000313" key="3">
    <source>
        <dbReference type="EMBL" id="SER96662.1"/>
    </source>
</evidence>
<sequence length="269" mass="30605">MKAKKLKISLLVVIAILIAVLGVYSGLHNKKKVQDNKKDTFVVGFDQNFPPFGYKDKNGEFKGFDIDLARECAKRMNKKLVLKPIDWDSKDIELETGNIDCIWNGFTINGREKNYAWTKAYMDNSQVFVVKKDSNINNAKDLAGKVIDVQMDSSAETALKDEDHKDLLKSFSKMQTVGDYNTAMMDLESSAVDAVAMDVFVAKDQIKGREDKFAILKDKISNEKYGVGFEKKNTKLRDLVEEKLIEMKKDKTFAKISKKWFKADVCILK</sequence>
<dbReference type="EMBL" id="FOGW01000017">
    <property type="protein sequence ID" value="SER96662.1"/>
    <property type="molecule type" value="Genomic_DNA"/>
</dbReference>
<organism evidence="3 4">
    <name type="scientific">Lachnobacterium bovis</name>
    <dbReference type="NCBI Taxonomy" id="140626"/>
    <lineage>
        <taxon>Bacteria</taxon>
        <taxon>Bacillati</taxon>
        <taxon>Bacillota</taxon>
        <taxon>Clostridia</taxon>
        <taxon>Lachnospirales</taxon>
        <taxon>Lachnospiraceae</taxon>
        <taxon>Lachnobacterium</taxon>
    </lineage>
</organism>
<dbReference type="PANTHER" id="PTHR35936">
    <property type="entry name" value="MEMBRANE-BOUND LYTIC MUREIN TRANSGLYCOSYLASE F"/>
    <property type="match status" value="1"/>
</dbReference>
<name>A0A1H9THI7_9FIRM</name>
<dbReference type="Proteomes" id="UP000182471">
    <property type="component" value="Unassembled WGS sequence"/>
</dbReference>
<keyword evidence="4" id="KW-1185">Reference proteome</keyword>
<dbReference type="SMART" id="SM00062">
    <property type="entry name" value="PBPb"/>
    <property type="match status" value="1"/>
</dbReference>
<reference evidence="4" key="1">
    <citation type="submission" date="2016-10" db="EMBL/GenBank/DDBJ databases">
        <authorList>
            <person name="Varghese N."/>
            <person name="Submissions S."/>
        </authorList>
    </citation>
    <scope>NUCLEOTIDE SEQUENCE [LARGE SCALE GENOMIC DNA]</scope>
    <source>
        <strain evidence="4">S1b</strain>
    </source>
</reference>
<feature type="domain" description="Solute-binding protein family 3/N-terminal" evidence="2">
    <location>
        <begin position="40"/>
        <end position="264"/>
    </location>
</feature>
<dbReference type="AlphaFoldDB" id="A0A1H9THI7"/>
<evidence type="ECO:0000313" key="4">
    <source>
        <dbReference type="Proteomes" id="UP000182471"/>
    </source>
</evidence>
<dbReference type="PANTHER" id="PTHR35936:SF34">
    <property type="entry name" value="ABC TRANSPORTER EXTRACELLULAR-BINDING PROTEIN YCKB-RELATED"/>
    <property type="match status" value="1"/>
</dbReference>
<dbReference type="SUPFAM" id="SSF53850">
    <property type="entry name" value="Periplasmic binding protein-like II"/>
    <property type="match status" value="1"/>
</dbReference>
<gene>
    <name evidence="3" type="ORF">SAMN02910429_01637</name>
</gene>
<proteinExistence type="predicted"/>
<dbReference type="RefSeq" id="WP_022748991.1">
    <property type="nucleotide sequence ID" value="NZ_FOGW01000017.1"/>
</dbReference>
<dbReference type="InterPro" id="IPR001638">
    <property type="entry name" value="Solute-binding_3/MltF_N"/>
</dbReference>
<dbReference type="CDD" id="cd00996">
    <property type="entry name" value="PBP2_AatB_like"/>
    <property type="match status" value="1"/>
</dbReference>
<dbReference type="Gene3D" id="3.40.190.10">
    <property type="entry name" value="Periplasmic binding protein-like II"/>
    <property type="match status" value="2"/>
</dbReference>